<feature type="transmembrane region" description="Helical" evidence="6">
    <location>
        <begin position="291"/>
        <end position="309"/>
    </location>
</feature>
<gene>
    <name evidence="8" type="ORF">D9T17_15100</name>
</gene>
<accession>A0A3N2RFP7</accession>
<keyword evidence="3 6" id="KW-0812">Transmembrane</keyword>
<evidence type="ECO:0000256" key="3">
    <source>
        <dbReference type="ARBA" id="ARBA00022692"/>
    </source>
</evidence>
<evidence type="ECO:0000313" key="8">
    <source>
        <dbReference type="EMBL" id="ROU06267.1"/>
    </source>
</evidence>
<evidence type="ECO:0000256" key="1">
    <source>
        <dbReference type="ARBA" id="ARBA00004651"/>
    </source>
</evidence>
<sequence length="381" mass="41018">MNAFLGDCARGFQGALKALFADRAAVMSILVATVIYSFYYPAAYSYQVASRLPTVVVDLDRSPMSRDLLRKLGAVRAVDLIAPEPSLAAAQARMSEGKADGILIVDADFERDILRGDQGRVTFLAEGALLSRANTVLQGLADAVAGFSQDAVLVQAQFEGLPNAAPMRLVQRPLFNTREGYASAVVTAVAVLIVQQTLLLGMVLLIGTHQELRGRLALSAGALSGALAAFWSIGLLNLLYYSGFVYWFQDFPRGGNLPGLLVCAMFYIAAVVAFAAFVGSFFRVRERAMQVILLLSMPLYFLAGLSWPATSMPDWLNWLAKLVPTTAGINAMVKVNAMGARLHEVVPELATLAILALGYGAATLWRYRPPTPSNPSQNHDA</sequence>
<evidence type="ECO:0000259" key="7">
    <source>
        <dbReference type="Pfam" id="PF12698"/>
    </source>
</evidence>
<keyword evidence="5 6" id="KW-0472">Membrane</keyword>
<evidence type="ECO:0000256" key="5">
    <source>
        <dbReference type="ARBA" id="ARBA00023136"/>
    </source>
</evidence>
<dbReference type="PANTHER" id="PTHR30294:SF46">
    <property type="entry name" value="ABC TRANSPORTER PERMEASE"/>
    <property type="match status" value="1"/>
</dbReference>
<evidence type="ECO:0000313" key="9">
    <source>
        <dbReference type="Proteomes" id="UP000275910"/>
    </source>
</evidence>
<name>A0A3N2RFP7_LYSEN</name>
<dbReference type="EMBL" id="RCTY01000036">
    <property type="protein sequence ID" value="ROU06267.1"/>
    <property type="molecule type" value="Genomic_DNA"/>
</dbReference>
<feature type="transmembrane region" description="Helical" evidence="6">
    <location>
        <begin position="345"/>
        <end position="365"/>
    </location>
</feature>
<dbReference type="Gene3D" id="3.40.1710.10">
    <property type="entry name" value="abc type-2 transporter like domain"/>
    <property type="match status" value="1"/>
</dbReference>
<dbReference type="InterPro" id="IPR051449">
    <property type="entry name" value="ABC-2_transporter_component"/>
</dbReference>
<dbReference type="GO" id="GO:0140359">
    <property type="term" value="F:ABC-type transporter activity"/>
    <property type="evidence" value="ECO:0007669"/>
    <property type="project" value="InterPro"/>
</dbReference>
<proteinExistence type="predicted"/>
<keyword evidence="2" id="KW-1003">Cell membrane</keyword>
<comment type="subcellular location">
    <subcellularLocation>
        <location evidence="1">Cell membrane</location>
        <topology evidence="1">Multi-pass membrane protein</topology>
    </subcellularLocation>
</comment>
<dbReference type="Pfam" id="PF12698">
    <property type="entry name" value="ABC2_membrane_3"/>
    <property type="match status" value="1"/>
</dbReference>
<keyword evidence="4 6" id="KW-1133">Transmembrane helix</keyword>
<evidence type="ECO:0000256" key="6">
    <source>
        <dbReference type="SAM" id="Phobius"/>
    </source>
</evidence>
<dbReference type="AlphaFoldDB" id="A0A3N2RFP7"/>
<evidence type="ECO:0000256" key="4">
    <source>
        <dbReference type="ARBA" id="ARBA00022989"/>
    </source>
</evidence>
<dbReference type="InterPro" id="IPR013525">
    <property type="entry name" value="ABC2_TM"/>
</dbReference>
<feature type="transmembrane region" description="Helical" evidence="6">
    <location>
        <begin position="181"/>
        <end position="206"/>
    </location>
</feature>
<dbReference type="GO" id="GO:0005886">
    <property type="term" value="C:plasma membrane"/>
    <property type="evidence" value="ECO:0007669"/>
    <property type="project" value="UniProtKB-SubCell"/>
</dbReference>
<feature type="transmembrane region" description="Helical" evidence="6">
    <location>
        <begin position="259"/>
        <end position="279"/>
    </location>
</feature>
<feature type="transmembrane region" description="Helical" evidence="6">
    <location>
        <begin position="20"/>
        <end position="39"/>
    </location>
</feature>
<feature type="domain" description="ABC-2 type transporter transmembrane" evidence="7">
    <location>
        <begin position="27"/>
        <end position="365"/>
    </location>
</feature>
<organism evidence="8 9">
    <name type="scientific">Lysobacter enzymogenes</name>
    <dbReference type="NCBI Taxonomy" id="69"/>
    <lineage>
        <taxon>Bacteria</taxon>
        <taxon>Pseudomonadati</taxon>
        <taxon>Pseudomonadota</taxon>
        <taxon>Gammaproteobacteria</taxon>
        <taxon>Lysobacterales</taxon>
        <taxon>Lysobacteraceae</taxon>
        <taxon>Lysobacter</taxon>
    </lineage>
</organism>
<protein>
    <submittedName>
        <fullName evidence="8">ABC transporter permease</fullName>
    </submittedName>
</protein>
<feature type="transmembrane region" description="Helical" evidence="6">
    <location>
        <begin position="218"/>
        <end position="239"/>
    </location>
</feature>
<evidence type="ECO:0000256" key="2">
    <source>
        <dbReference type="ARBA" id="ARBA00022475"/>
    </source>
</evidence>
<comment type="caution">
    <text evidence="8">The sequence shown here is derived from an EMBL/GenBank/DDBJ whole genome shotgun (WGS) entry which is preliminary data.</text>
</comment>
<dbReference type="PANTHER" id="PTHR30294">
    <property type="entry name" value="MEMBRANE COMPONENT OF ABC TRANSPORTER YHHJ-RELATED"/>
    <property type="match status" value="1"/>
</dbReference>
<dbReference type="RefSeq" id="WP_123648190.1">
    <property type="nucleotide sequence ID" value="NZ_RCTY01000036.1"/>
</dbReference>
<reference evidence="8 9" key="1">
    <citation type="submission" date="2018-10" db="EMBL/GenBank/DDBJ databases">
        <title>The genome of Lysobacter enzymogenes OH11.</title>
        <authorList>
            <person name="Liu F."/>
            <person name="Zhao Y."/>
            <person name="Qian G."/>
            <person name="Chen Y."/>
            <person name="Xu H."/>
        </authorList>
    </citation>
    <scope>NUCLEOTIDE SEQUENCE [LARGE SCALE GENOMIC DNA]</scope>
    <source>
        <strain evidence="8 9">OH11</strain>
    </source>
</reference>
<dbReference type="Proteomes" id="UP000275910">
    <property type="component" value="Unassembled WGS sequence"/>
</dbReference>